<dbReference type="RefSeq" id="WP_036854131.1">
    <property type="nucleotide sequence ID" value="NZ_FUWL01000025.1"/>
</dbReference>
<name>A0A1T4NRN8_PORCN</name>
<feature type="compositionally biased region" description="Basic and acidic residues" evidence="1">
    <location>
        <begin position="26"/>
        <end position="54"/>
    </location>
</feature>
<dbReference type="Proteomes" id="UP000189956">
    <property type="component" value="Unassembled WGS sequence"/>
</dbReference>
<dbReference type="Pfam" id="PF14064">
    <property type="entry name" value="HmuY"/>
    <property type="match status" value="1"/>
</dbReference>
<accession>A0A1T4NRN8</accession>
<gene>
    <name evidence="3" type="ORF">SAMN02745205_01983</name>
</gene>
<dbReference type="CDD" id="cd12105">
    <property type="entry name" value="HmuY"/>
    <property type="match status" value="1"/>
</dbReference>
<keyword evidence="2" id="KW-0732">Signal</keyword>
<evidence type="ECO:0000256" key="2">
    <source>
        <dbReference type="SAM" id="SignalP"/>
    </source>
</evidence>
<protein>
    <submittedName>
        <fullName evidence="3">HmuY protein</fullName>
    </submittedName>
</protein>
<evidence type="ECO:0000256" key="1">
    <source>
        <dbReference type="SAM" id="MobiDB-lite"/>
    </source>
</evidence>
<evidence type="ECO:0000313" key="4">
    <source>
        <dbReference type="Proteomes" id="UP000189956"/>
    </source>
</evidence>
<sequence length="263" mass="29335">MRPYTFLRAVGMMLMLLTLTMSCKKTRPDDPKPEPEKEIPTPDPNDDKTDDPKVDPSTGIEVKSVTFDVSAYETFVYFSFKEGIVYISDEQSRELTNWDMAFHRADIRTNGGKSSAIGAMGAAFETSATLLSEKVEIPSADKFETDVDYVVAISHSDQNGVVQGYRPVSPVLTTKTTPVLDENGNPIRGENGFIKYVIIRRGAVVMDLSQMPPVMELSRKVYLIRTPDGSYAKVKITKYARKPGTPMGDPGRILRMDYVYPVK</sequence>
<dbReference type="PROSITE" id="PS51257">
    <property type="entry name" value="PROKAR_LIPOPROTEIN"/>
    <property type="match status" value="1"/>
</dbReference>
<feature type="region of interest" description="Disordered" evidence="1">
    <location>
        <begin position="24"/>
        <end position="57"/>
    </location>
</feature>
<dbReference type="InterPro" id="IPR025921">
    <property type="entry name" value="HmuY"/>
</dbReference>
<dbReference type="EMBL" id="FUWL01000025">
    <property type="protein sequence ID" value="SJZ81864.1"/>
    <property type="molecule type" value="Genomic_DNA"/>
</dbReference>
<feature type="chain" id="PRO_5010575713" evidence="2">
    <location>
        <begin position="24"/>
        <end position="263"/>
    </location>
</feature>
<proteinExistence type="predicted"/>
<evidence type="ECO:0000313" key="3">
    <source>
        <dbReference type="EMBL" id="SJZ81864.1"/>
    </source>
</evidence>
<feature type="signal peptide" evidence="2">
    <location>
        <begin position="1"/>
        <end position="23"/>
    </location>
</feature>
<reference evidence="3 4" key="1">
    <citation type="submission" date="2017-02" db="EMBL/GenBank/DDBJ databases">
        <authorList>
            <person name="Peterson S.W."/>
        </authorList>
    </citation>
    <scope>NUCLEOTIDE SEQUENCE [LARGE SCALE GENOMIC DNA]</scope>
    <source>
        <strain evidence="3 4">ATCC 700135</strain>
    </source>
</reference>
<dbReference type="AlphaFoldDB" id="A0A1T4NRN8"/>
<organism evidence="3 4">
    <name type="scientific">Porphyromonas cangingivalis</name>
    <dbReference type="NCBI Taxonomy" id="36874"/>
    <lineage>
        <taxon>Bacteria</taxon>
        <taxon>Pseudomonadati</taxon>
        <taxon>Bacteroidota</taxon>
        <taxon>Bacteroidia</taxon>
        <taxon>Bacteroidales</taxon>
        <taxon>Porphyromonadaceae</taxon>
        <taxon>Porphyromonas</taxon>
    </lineage>
</organism>